<dbReference type="SUPFAM" id="SSF89796">
    <property type="entry name" value="CoA-transferase family III (CaiB/BaiF)"/>
    <property type="match status" value="1"/>
</dbReference>
<organism evidence="2 3">
    <name type="scientific">Candidimonas nitroreducens</name>
    <dbReference type="NCBI Taxonomy" id="683354"/>
    <lineage>
        <taxon>Bacteria</taxon>
        <taxon>Pseudomonadati</taxon>
        <taxon>Pseudomonadota</taxon>
        <taxon>Betaproteobacteria</taxon>
        <taxon>Burkholderiales</taxon>
        <taxon>Alcaligenaceae</taxon>
        <taxon>Candidimonas</taxon>
    </lineage>
</organism>
<dbReference type="AlphaFoldDB" id="A0A225MGX5"/>
<dbReference type="PANTHER" id="PTHR48207:SF4">
    <property type="entry name" value="BLL6097 PROTEIN"/>
    <property type="match status" value="1"/>
</dbReference>
<dbReference type="InterPro" id="IPR044855">
    <property type="entry name" value="CoA-Trfase_III_dom3_sf"/>
</dbReference>
<protein>
    <submittedName>
        <fullName evidence="2">Formyl-CoA transferase</fullName>
    </submittedName>
</protein>
<comment type="caution">
    <text evidence="2">The sequence shown here is derived from an EMBL/GenBank/DDBJ whole genome shotgun (WGS) entry which is preliminary data.</text>
</comment>
<dbReference type="InterPro" id="IPR023606">
    <property type="entry name" value="CoA-Trfase_III_dom_1_sf"/>
</dbReference>
<dbReference type="InterPro" id="IPR050483">
    <property type="entry name" value="CoA-transferase_III_domain"/>
</dbReference>
<dbReference type="Gene3D" id="3.40.50.10540">
    <property type="entry name" value="Crotonobetainyl-coa:carnitine coa-transferase, domain 1"/>
    <property type="match status" value="1"/>
</dbReference>
<dbReference type="GO" id="GO:0008410">
    <property type="term" value="F:CoA-transferase activity"/>
    <property type="evidence" value="ECO:0007669"/>
    <property type="project" value="TreeGrafter"/>
</dbReference>
<proteinExistence type="predicted"/>
<gene>
    <name evidence="2" type="ORF">CEY11_13440</name>
</gene>
<name>A0A225MGX5_9BURK</name>
<evidence type="ECO:0000256" key="1">
    <source>
        <dbReference type="ARBA" id="ARBA00022679"/>
    </source>
</evidence>
<evidence type="ECO:0000313" key="3">
    <source>
        <dbReference type="Proteomes" id="UP000214603"/>
    </source>
</evidence>
<evidence type="ECO:0000313" key="2">
    <source>
        <dbReference type="EMBL" id="OWT59180.1"/>
    </source>
</evidence>
<dbReference type="EMBL" id="NJIH01000007">
    <property type="protein sequence ID" value="OWT59180.1"/>
    <property type="molecule type" value="Genomic_DNA"/>
</dbReference>
<keyword evidence="1 2" id="KW-0808">Transferase</keyword>
<reference evidence="3" key="1">
    <citation type="submission" date="2017-06" db="EMBL/GenBank/DDBJ databases">
        <title>Herbaspirillum phytohormonus sp. nov., isolated from the root nodule of Robinia pseudoacacia in lead-zinc mine.</title>
        <authorList>
            <person name="Fan M."/>
            <person name="Lin Y."/>
        </authorList>
    </citation>
    <scope>NUCLEOTIDE SEQUENCE [LARGE SCALE GENOMIC DNA]</scope>
    <source>
        <strain evidence="3">SC-089</strain>
    </source>
</reference>
<dbReference type="Pfam" id="PF02515">
    <property type="entry name" value="CoA_transf_3"/>
    <property type="match status" value="1"/>
</dbReference>
<dbReference type="PANTHER" id="PTHR48207">
    <property type="entry name" value="SUCCINATE--HYDROXYMETHYLGLUTARATE COA-TRANSFERASE"/>
    <property type="match status" value="1"/>
</dbReference>
<accession>A0A225MGX5</accession>
<dbReference type="Gene3D" id="3.30.1540.10">
    <property type="entry name" value="formyl-coa transferase, domain 3"/>
    <property type="match status" value="1"/>
</dbReference>
<keyword evidence="3" id="KW-1185">Reference proteome</keyword>
<dbReference type="InterPro" id="IPR003673">
    <property type="entry name" value="CoA-Trfase_fam_III"/>
</dbReference>
<sequence length="429" mass="46561">MHNHSGSSAVTDINSTIPLADPIQTSDMDSAARHPSLPLAGVRVIDFTHHAAGPMCTMLLGDYGAEVIKIEPPGGEAFRSSGTVRVQGEHVGFLALNRNKKSVELNLKSEAGQRAARDLIRDAHVVVENFRPGKMARIGLDYHSLLAVNPRLIYCSLSAFGATGPYSHKQGLDVVLQAMSGLMSITGEPDGGPLPAGAPIADITSGIFGALGVVLAVLEQRRSGEPQHVEIAMFECMISMLNLRYQQMFAEKRALSRIGASHPQASPWDVYQAADGQFVIAATRDEYWYRMCEGLGIGEYARDPRFVNIKSRVANRAQVNALLNDLFKTRPRQYWLELLDEAQVPNGPVNNLQEVLNDEQAKHNGTFISMQHPISGEIETIAPPIRINGRAAPHLGPPALGNSTAAILRELNLAIADFPSSDNRQGELE</sequence>
<dbReference type="Proteomes" id="UP000214603">
    <property type="component" value="Unassembled WGS sequence"/>
</dbReference>